<feature type="domain" description="TraK C-terminal" evidence="2">
    <location>
        <begin position="180"/>
        <end position="292"/>
    </location>
</feature>
<organism evidence="3 4">
    <name type="scientific">Alcanivorax nanhaiticus</name>
    <dbReference type="NCBI Taxonomy" id="1177154"/>
    <lineage>
        <taxon>Bacteria</taxon>
        <taxon>Pseudomonadati</taxon>
        <taxon>Pseudomonadota</taxon>
        <taxon>Gammaproteobacteria</taxon>
        <taxon>Oceanospirillales</taxon>
        <taxon>Alcanivoracaceae</taxon>
        <taxon>Alcanivorax</taxon>
    </lineage>
</organism>
<comment type="caution">
    <text evidence="3">The sequence shown here is derived from an EMBL/GenBank/DDBJ whole genome shotgun (WGS) entry which is preliminary data.</text>
</comment>
<reference evidence="3 4" key="1">
    <citation type="submission" date="2012-09" db="EMBL/GenBank/DDBJ databases">
        <title>Genome Sequence of alkane-degrading Bacterium Alcanivorax sp. 19-m-6.</title>
        <authorList>
            <person name="Lai Q."/>
            <person name="Shao Z."/>
        </authorList>
    </citation>
    <scope>NUCLEOTIDE SEQUENCE [LARGE SCALE GENOMIC DNA]</scope>
    <source>
        <strain evidence="3 4">19-m-6</strain>
    </source>
</reference>
<dbReference type="AlphaFoldDB" id="A0A095SGF0"/>
<evidence type="ECO:0000256" key="1">
    <source>
        <dbReference type="SAM" id="SignalP"/>
    </source>
</evidence>
<evidence type="ECO:0000313" key="3">
    <source>
        <dbReference type="EMBL" id="KGD63429.1"/>
    </source>
</evidence>
<protein>
    <recommendedName>
        <fullName evidence="2">TraK C-terminal domain-containing protein</fullName>
    </recommendedName>
</protein>
<evidence type="ECO:0000259" key="2">
    <source>
        <dbReference type="Pfam" id="PF23536"/>
    </source>
</evidence>
<feature type="chain" id="PRO_5001917659" description="TraK C-terminal domain-containing protein" evidence="1">
    <location>
        <begin position="23"/>
        <end position="313"/>
    </location>
</feature>
<keyword evidence="1" id="KW-0732">Signal</keyword>
<gene>
    <name evidence="3" type="ORF">Y5S_03415</name>
</gene>
<dbReference type="Pfam" id="PF23536">
    <property type="entry name" value="TraK_C"/>
    <property type="match status" value="1"/>
</dbReference>
<feature type="signal peptide" evidence="1">
    <location>
        <begin position="1"/>
        <end position="22"/>
    </location>
</feature>
<evidence type="ECO:0000313" key="4">
    <source>
        <dbReference type="Proteomes" id="UP000029444"/>
    </source>
</evidence>
<dbReference type="RefSeq" id="WP_052041684.1">
    <property type="nucleotide sequence ID" value="NZ_ARXV01000018.1"/>
</dbReference>
<dbReference type="OrthoDB" id="5298536at2"/>
<dbReference type="EMBL" id="ARXV01000018">
    <property type="protein sequence ID" value="KGD63429.1"/>
    <property type="molecule type" value="Genomic_DNA"/>
</dbReference>
<dbReference type="Proteomes" id="UP000029444">
    <property type="component" value="Unassembled WGS sequence"/>
</dbReference>
<sequence>MNMKKTILALAVVLSASATANAQDAIPVVPASVMKNAAQEARKVGIEGESKNSPDSSYAGASVSQDPVLTMTPGVNQIIPVAIGHPNRIVTPFGNPEVVSTSLSGGEKEGECGEVCIKENVVYVATDKEHPVTMFITEKGSETQALSLTMVPRKIPPREVFLKLDGQTVASGLYSNPKAERWERSKPYVETLRSVFRKLALGEIPQGYTMNAIPNTVAPPYCDHPGMKVSFKHGQMLMGHSLSVFVGVAENTSSDALEFQEATCGDWDVAAVTTWPLKVLEPGQKTEVYVARKQMTGQAPVTSKRPSLLGGAQ</sequence>
<dbReference type="STRING" id="1177154.Y5S_03415"/>
<name>A0A095SGF0_9GAMM</name>
<dbReference type="PATRIC" id="fig|1177154.3.peg.3423"/>
<accession>A0A095SGF0</accession>
<keyword evidence="4" id="KW-1185">Reference proteome</keyword>
<dbReference type="eggNOG" id="ENOG502Z7SN">
    <property type="taxonomic scope" value="Bacteria"/>
</dbReference>
<proteinExistence type="predicted"/>
<dbReference type="InterPro" id="IPR055397">
    <property type="entry name" value="TraK_C"/>
</dbReference>